<dbReference type="GO" id="GO:0031145">
    <property type="term" value="P:anaphase-promoting complex-dependent catabolic process"/>
    <property type="evidence" value="ECO:0007669"/>
    <property type="project" value="InterPro"/>
</dbReference>
<feature type="compositionally biased region" description="Polar residues" evidence="2">
    <location>
        <begin position="25"/>
        <end position="39"/>
    </location>
</feature>
<dbReference type="RefSeq" id="XP_024695510.1">
    <property type="nucleotide sequence ID" value="XM_024836576.1"/>
</dbReference>
<sequence length="76" mass="8501">MLRRKPTAIAITSEDVAAFEEARLRQQSGKKSSDPSDGTRNFAAKFDPSDELKPLPGDKARIVRSHEERIGIHRRG</sequence>
<dbReference type="OrthoDB" id="5302254at2759"/>
<keyword evidence="1" id="KW-0833">Ubl conjugation pathway</keyword>
<dbReference type="GO" id="GO:0005680">
    <property type="term" value="C:anaphase-promoting complex"/>
    <property type="evidence" value="ECO:0007669"/>
    <property type="project" value="InterPro"/>
</dbReference>
<proteinExistence type="predicted"/>
<gene>
    <name evidence="3" type="ORF">P168DRAFT_287437</name>
</gene>
<dbReference type="EMBL" id="MSFM01000002">
    <property type="protein sequence ID" value="PKY06916.1"/>
    <property type="molecule type" value="Genomic_DNA"/>
</dbReference>
<dbReference type="VEuPathDB" id="FungiDB:P168DRAFT_287437"/>
<accession>A0A2I1DAL5</accession>
<protein>
    <recommendedName>
        <fullName evidence="5">Anaphase-promoting complex, subunit CDC26</fullName>
    </recommendedName>
</protein>
<reference evidence="3" key="1">
    <citation type="submission" date="2016-12" db="EMBL/GenBank/DDBJ databases">
        <title>The genomes of Aspergillus section Nigri reveals drivers in fungal speciation.</title>
        <authorList>
            <consortium name="DOE Joint Genome Institute"/>
            <person name="Vesth T.C."/>
            <person name="Nybo J."/>
            <person name="Theobald S."/>
            <person name="Brandl J."/>
            <person name="Frisvad J.C."/>
            <person name="Nielsen K.F."/>
            <person name="Lyhne E.K."/>
            <person name="Kogle M.E."/>
            <person name="Kuo A."/>
            <person name="Riley R."/>
            <person name="Clum A."/>
            <person name="Nolan M."/>
            <person name="Lipzen A."/>
            <person name="Salamov A."/>
            <person name="Henrissat B."/>
            <person name="Wiebenga A."/>
            <person name="De vries R.P."/>
            <person name="Grigoriev I.V."/>
            <person name="Mortensen U.H."/>
            <person name="Andersen M.R."/>
            <person name="Baker S.E."/>
        </authorList>
    </citation>
    <scope>NUCLEOTIDE SEQUENCE</scope>
    <source>
        <strain evidence="3">IBT 28561</strain>
    </source>
</reference>
<evidence type="ECO:0000313" key="4">
    <source>
        <dbReference type="Proteomes" id="UP000234254"/>
    </source>
</evidence>
<evidence type="ECO:0000256" key="2">
    <source>
        <dbReference type="SAM" id="MobiDB-lite"/>
    </source>
</evidence>
<comment type="caution">
    <text evidence="3">The sequence shown here is derived from an EMBL/GenBank/DDBJ whole genome shotgun (WGS) entry which is preliminary data.</text>
</comment>
<evidence type="ECO:0000256" key="1">
    <source>
        <dbReference type="ARBA" id="ARBA00022786"/>
    </source>
</evidence>
<name>A0A2I1DAL5_ASPC2</name>
<dbReference type="Pfam" id="PF10471">
    <property type="entry name" value="ANAPC_CDC26"/>
    <property type="match status" value="1"/>
</dbReference>
<feature type="region of interest" description="Disordered" evidence="2">
    <location>
        <begin position="22"/>
        <end position="76"/>
    </location>
</feature>
<dbReference type="AlphaFoldDB" id="A0A2I1DAL5"/>
<evidence type="ECO:0000313" key="3">
    <source>
        <dbReference type="EMBL" id="PKY06916.1"/>
    </source>
</evidence>
<feature type="compositionally biased region" description="Basic and acidic residues" evidence="2">
    <location>
        <begin position="47"/>
        <end position="76"/>
    </location>
</feature>
<dbReference type="InterPro" id="IPR018860">
    <property type="entry name" value="APC_suCDC26"/>
</dbReference>
<dbReference type="GeneID" id="36544100"/>
<keyword evidence="4" id="KW-1185">Reference proteome</keyword>
<dbReference type="Proteomes" id="UP000234254">
    <property type="component" value="Unassembled WGS sequence"/>
</dbReference>
<evidence type="ECO:0008006" key="5">
    <source>
        <dbReference type="Google" id="ProtNLM"/>
    </source>
</evidence>
<organism evidence="3 4">
    <name type="scientific">Aspergillus campestris (strain IBT 28561)</name>
    <dbReference type="NCBI Taxonomy" id="1392248"/>
    <lineage>
        <taxon>Eukaryota</taxon>
        <taxon>Fungi</taxon>
        <taxon>Dikarya</taxon>
        <taxon>Ascomycota</taxon>
        <taxon>Pezizomycotina</taxon>
        <taxon>Eurotiomycetes</taxon>
        <taxon>Eurotiomycetidae</taxon>
        <taxon>Eurotiales</taxon>
        <taxon>Aspergillaceae</taxon>
        <taxon>Aspergillus</taxon>
        <taxon>Aspergillus subgen. Circumdati</taxon>
    </lineage>
</organism>